<dbReference type="GO" id="GO:0009252">
    <property type="term" value="P:peptidoglycan biosynthetic process"/>
    <property type="evidence" value="ECO:0007669"/>
    <property type="project" value="UniProtKB-KW"/>
</dbReference>
<keyword evidence="10" id="KW-0573">Peptidoglycan synthesis</keyword>
<evidence type="ECO:0000259" key="15">
    <source>
        <dbReference type="Pfam" id="PF03717"/>
    </source>
</evidence>
<evidence type="ECO:0000256" key="13">
    <source>
        <dbReference type="ARBA" id="ARBA00023316"/>
    </source>
</evidence>
<dbReference type="GO" id="GO:0071972">
    <property type="term" value="F:peptidoglycan L,D-transpeptidase activity"/>
    <property type="evidence" value="ECO:0007669"/>
    <property type="project" value="TreeGrafter"/>
</dbReference>
<evidence type="ECO:0000256" key="1">
    <source>
        <dbReference type="ARBA" id="ARBA00004167"/>
    </source>
</evidence>
<keyword evidence="6" id="KW-0645">Protease</keyword>
<dbReference type="InterPro" id="IPR001460">
    <property type="entry name" value="PCN-bd_Tpept"/>
</dbReference>
<dbReference type="PANTHER" id="PTHR30627">
    <property type="entry name" value="PEPTIDOGLYCAN D,D-TRANSPEPTIDASE"/>
    <property type="match status" value="1"/>
</dbReference>
<organism evidence="16 17">
    <name type="scientific">Methylomusa anaerophila</name>
    <dbReference type="NCBI Taxonomy" id="1930071"/>
    <lineage>
        <taxon>Bacteria</taxon>
        <taxon>Bacillati</taxon>
        <taxon>Bacillota</taxon>
        <taxon>Negativicutes</taxon>
        <taxon>Selenomonadales</taxon>
        <taxon>Sporomusaceae</taxon>
        <taxon>Methylomusa</taxon>
    </lineage>
</organism>
<dbReference type="InterPro" id="IPR036138">
    <property type="entry name" value="PBP_dimer_sf"/>
</dbReference>
<protein>
    <submittedName>
        <fullName evidence="16">Stage V sporulation protein D</fullName>
    </submittedName>
</protein>
<evidence type="ECO:0000256" key="12">
    <source>
        <dbReference type="ARBA" id="ARBA00023136"/>
    </source>
</evidence>
<evidence type="ECO:0000256" key="5">
    <source>
        <dbReference type="ARBA" id="ARBA00022519"/>
    </source>
</evidence>
<evidence type="ECO:0000256" key="6">
    <source>
        <dbReference type="ARBA" id="ARBA00022670"/>
    </source>
</evidence>
<evidence type="ECO:0000259" key="14">
    <source>
        <dbReference type="Pfam" id="PF00905"/>
    </source>
</evidence>
<proteinExistence type="inferred from homology"/>
<comment type="similarity">
    <text evidence="3">Belongs to the transpeptidase family.</text>
</comment>
<keyword evidence="4" id="KW-1003">Cell membrane</keyword>
<dbReference type="GO" id="GO:0008360">
    <property type="term" value="P:regulation of cell shape"/>
    <property type="evidence" value="ECO:0007669"/>
    <property type="project" value="UniProtKB-KW"/>
</dbReference>
<evidence type="ECO:0000313" key="17">
    <source>
        <dbReference type="Proteomes" id="UP000276437"/>
    </source>
</evidence>
<reference evidence="16 17" key="1">
    <citation type="journal article" date="2018" name="Int. J. Syst. Evol. Microbiol.">
        <title>Methylomusa anaerophila gen. nov., sp. nov., an anaerobic methanol-utilizing bacterium isolated from a microbial fuel cell.</title>
        <authorList>
            <person name="Amano N."/>
            <person name="Yamamuro A."/>
            <person name="Miyahara M."/>
            <person name="Kouzuma A."/>
            <person name="Abe T."/>
            <person name="Watanabe K."/>
        </authorList>
    </citation>
    <scope>NUCLEOTIDE SEQUENCE [LARGE SCALE GENOMIC DNA]</scope>
    <source>
        <strain evidence="16 17">MMFC1</strain>
    </source>
</reference>
<dbReference type="Pfam" id="PF03717">
    <property type="entry name" value="PBP_dimer"/>
    <property type="match status" value="1"/>
</dbReference>
<evidence type="ECO:0000256" key="7">
    <source>
        <dbReference type="ARBA" id="ARBA00022692"/>
    </source>
</evidence>
<keyword evidence="11" id="KW-1133">Transmembrane helix</keyword>
<dbReference type="Proteomes" id="UP000276437">
    <property type="component" value="Chromosome"/>
</dbReference>
<name>A0A348AGR0_9FIRM</name>
<keyword evidence="7" id="KW-0812">Transmembrane</keyword>
<dbReference type="OrthoDB" id="9770103at2"/>
<dbReference type="RefSeq" id="WP_126306846.1">
    <property type="nucleotide sequence ID" value="NZ_AP018449.1"/>
</dbReference>
<evidence type="ECO:0000256" key="9">
    <source>
        <dbReference type="ARBA" id="ARBA00022960"/>
    </source>
</evidence>
<evidence type="ECO:0000256" key="2">
    <source>
        <dbReference type="ARBA" id="ARBA00004236"/>
    </source>
</evidence>
<evidence type="ECO:0000256" key="4">
    <source>
        <dbReference type="ARBA" id="ARBA00022475"/>
    </source>
</evidence>
<evidence type="ECO:0000256" key="10">
    <source>
        <dbReference type="ARBA" id="ARBA00022984"/>
    </source>
</evidence>
<gene>
    <name evidence="16" type="primary">spoVD_1</name>
    <name evidence="16" type="ORF">MAMMFC1_00906</name>
</gene>
<sequence>MWDERLRRMQIMTYIVLGVIVLLVVRLGWLQLVQGAQYKKIAEENRVRQVVTQAPRGTIYDRNGTVLVTNRPSFAISIIPAEYTSPEQETPLLAGIIGITTEKIETMIRQGEKFPYTPLRLKRDVDQVAIARVEERKRYLPGVIIEAVPVRHYVYKELAAHLCGFVGVISEEEYDQGKNMGYHPNDLVGKDGLEREWEKTLRGKNGGRRVEINASGEEVGALEDKPSIPGNAIVLTLDVNLQKAAEEALAAQVAASGKMGEPAKGGAVVVLDVRTGGVLAMASNPSFDPNVFAVGISNSNWEKIITNPNNPLTNRVIQSTYPPGSVFKIVTASAALNMGLTSREEIFEDKGVYVLNGWSFYGWETTGLGRLNIVDGIAWSSDPLFYELGRRLGADNLAAYALTFGLGNPTGIQLAGEEAGVVPSIEWKRANYGEEWYPGETLIAAIGQGYYLVTPLQQALLAMAVATGGVIHRPLLVDKTITPEGNVIQAYQPEIARTVYLRPEVWDTVRQGMRAVIEKGTAAAVFTGFPRAVAGKTGSAETGKGTTHSWFACYAPYENPEIAVAVLIDEGGEGSMAAAPVARHILEAYFGLQEQPLPPQPKTD</sequence>
<comment type="subcellular location">
    <subcellularLocation>
        <location evidence="2">Cell membrane</location>
    </subcellularLocation>
    <subcellularLocation>
        <location evidence="1">Membrane</location>
        <topology evidence="1">Single-pass membrane protein</topology>
    </subcellularLocation>
</comment>
<feature type="domain" description="Penicillin-binding protein transpeptidase" evidence="14">
    <location>
        <begin position="266"/>
        <end position="587"/>
    </location>
</feature>
<dbReference type="Gene3D" id="3.30.1390.30">
    <property type="entry name" value="Penicillin-binding protein 2a, domain 3"/>
    <property type="match status" value="1"/>
</dbReference>
<dbReference type="Gene3D" id="3.90.1310.10">
    <property type="entry name" value="Penicillin-binding protein 2a (Domain 2)"/>
    <property type="match status" value="1"/>
</dbReference>
<keyword evidence="13" id="KW-0961">Cell wall biogenesis/degradation</keyword>
<dbReference type="GO" id="GO:0009002">
    <property type="term" value="F:serine-type D-Ala-D-Ala carboxypeptidase activity"/>
    <property type="evidence" value="ECO:0007669"/>
    <property type="project" value="InterPro"/>
</dbReference>
<dbReference type="InterPro" id="IPR005311">
    <property type="entry name" value="PBP_dimer"/>
</dbReference>
<dbReference type="GO" id="GO:0005886">
    <property type="term" value="C:plasma membrane"/>
    <property type="evidence" value="ECO:0007669"/>
    <property type="project" value="UniProtKB-SubCell"/>
</dbReference>
<dbReference type="NCBIfam" id="TIGR03423">
    <property type="entry name" value="pbp2_mrdA"/>
    <property type="match status" value="1"/>
</dbReference>
<keyword evidence="5" id="KW-0997">Cell inner membrane</keyword>
<dbReference type="GO" id="GO:0071555">
    <property type="term" value="P:cell wall organization"/>
    <property type="evidence" value="ECO:0007669"/>
    <property type="project" value="UniProtKB-KW"/>
</dbReference>
<dbReference type="GO" id="GO:0008658">
    <property type="term" value="F:penicillin binding"/>
    <property type="evidence" value="ECO:0007669"/>
    <property type="project" value="InterPro"/>
</dbReference>
<dbReference type="GO" id="GO:0006508">
    <property type="term" value="P:proteolysis"/>
    <property type="evidence" value="ECO:0007669"/>
    <property type="project" value="UniProtKB-KW"/>
</dbReference>
<evidence type="ECO:0000256" key="11">
    <source>
        <dbReference type="ARBA" id="ARBA00022989"/>
    </source>
</evidence>
<accession>A0A348AGR0</accession>
<dbReference type="InterPro" id="IPR017790">
    <property type="entry name" value="Penicillin-binding_protein_2"/>
</dbReference>
<dbReference type="SUPFAM" id="SSF56601">
    <property type="entry name" value="beta-lactamase/transpeptidase-like"/>
    <property type="match status" value="1"/>
</dbReference>
<dbReference type="AlphaFoldDB" id="A0A348AGR0"/>
<dbReference type="PANTHER" id="PTHR30627:SF2">
    <property type="entry name" value="PEPTIDOGLYCAN D,D-TRANSPEPTIDASE MRDA"/>
    <property type="match status" value="1"/>
</dbReference>
<dbReference type="Pfam" id="PF00905">
    <property type="entry name" value="Transpeptidase"/>
    <property type="match status" value="1"/>
</dbReference>
<evidence type="ECO:0000256" key="3">
    <source>
        <dbReference type="ARBA" id="ARBA00007171"/>
    </source>
</evidence>
<keyword evidence="8" id="KW-0378">Hydrolase</keyword>
<keyword evidence="9" id="KW-0133">Cell shape</keyword>
<dbReference type="SUPFAM" id="SSF56519">
    <property type="entry name" value="Penicillin binding protein dimerisation domain"/>
    <property type="match status" value="1"/>
</dbReference>
<keyword evidence="17" id="KW-1185">Reference proteome</keyword>
<evidence type="ECO:0000256" key="8">
    <source>
        <dbReference type="ARBA" id="ARBA00022801"/>
    </source>
</evidence>
<evidence type="ECO:0000313" key="16">
    <source>
        <dbReference type="EMBL" id="BBB90258.1"/>
    </source>
</evidence>
<keyword evidence="12" id="KW-0472">Membrane</keyword>
<dbReference type="InterPro" id="IPR012338">
    <property type="entry name" value="Beta-lactam/transpept-like"/>
</dbReference>
<dbReference type="Gene3D" id="3.40.710.10">
    <property type="entry name" value="DD-peptidase/beta-lactamase superfamily"/>
    <property type="match status" value="1"/>
</dbReference>
<dbReference type="EMBL" id="AP018449">
    <property type="protein sequence ID" value="BBB90258.1"/>
    <property type="molecule type" value="Genomic_DNA"/>
</dbReference>
<feature type="domain" description="Penicillin-binding protein dimerisation" evidence="15">
    <location>
        <begin position="52"/>
        <end position="220"/>
    </location>
</feature>
<dbReference type="InterPro" id="IPR050515">
    <property type="entry name" value="Beta-lactam/transpept"/>
</dbReference>
<dbReference type="KEGG" id="mana:MAMMFC1_00906"/>